<keyword evidence="2 5" id="KW-0812">Transmembrane</keyword>
<feature type="transmembrane region" description="Helical" evidence="5">
    <location>
        <begin position="282"/>
        <end position="307"/>
    </location>
</feature>
<evidence type="ECO:0000256" key="5">
    <source>
        <dbReference type="SAM" id="Phobius"/>
    </source>
</evidence>
<dbReference type="Gene3D" id="1.20.1070.10">
    <property type="entry name" value="Rhodopsin 7-helix transmembrane proteins"/>
    <property type="match status" value="1"/>
</dbReference>
<evidence type="ECO:0000256" key="2">
    <source>
        <dbReference type="ARBA" id="ARBA00022692"/>
    </source>
</evidence>
<evidence type="ECO:0000259" key="6">
    <source>
        <dbReference type="PROSITE" id="PS50262"/>
    </source>
</evidence>
<protein>
    <recommendedName>
        <fullName evidence="6">G-protein coupled receptors family 1 profile domain-containing protein</fullName>
    </recommendedName>
</protein>
<dbReference type="InterPro" id="IPR000276">
    <property type="entry name" value="GPCR_Rhodpsn"/>
</dbReference>
<reference evidence="7 8" key="1">
    <citation type="submission" date="2020-04" db="EMBL/GenBank/DDBJ databases">
        <authorList>
            <person name="Laetsch R D."/>
            <person name="Stevens L."/>
            <person name="Kumar S."/>
            <person name="Blaxter L. M."/>
        </authorList>
    </citation>
    <scope>NUCLEOTIDE SEQUENCE [LARGE SCALE GENOMIC DNA]</scope>
</reference>
<feature type="transmembrane region" description="Helical" evidence="5">
    <location>
        <begin position="190"/>
        <end position="222"/>
    </location>
</feature>
<dbReference type="CDD" id="cd14978">
    <property type="entry name" value="7tmA_FMRFamide_R-like"/>
    <property type="match status" value="1"/>
</dbReference>
<comment type="subcellular location">
    <subcellularLocation>
        <location evidence="1">Membrane</location>
    </subcellularLocation>
</comment>
<dbReference type="Pfam" id="PF10324">
    <property type="entry name" value="7TM_GPCR_Srw"/>
    <property type="match status" value="1"/>
</dbReference>
<dbReference type="GO" id="GO:0016020">
    <property type="term" value="C:membrane"/>
    <property type="evidence" value="ECO:0007669"/>
    <property type="project" value="UniProtKB-SubCell"/>
</dbReference>
<dbReference type="AlphaFoldDB" id="A0A8S1EDU9"/>
<dbReference type="OrthoDB" id="10011262at2759"/>
<dbReference type="InterPro" id="IPR017452">
    <property type="entry name" value="GPCR_Rhodpsn_7TM"/>
</dbReference>
<dbReference type="Proteomes" id="UP000494206">
    <property type="component" value="Unassembled WGS sequence"/>
</dbReference>
<dbReference type="EMBL" id="CADEPM010000002">
    <property type="protein sequence ID" value="CAB3399434.1"/>
    <property type="molecule type" value="Genomic_DNA"/>
</dbReference>
<evidence type="ECO:0000256" key="1">
    <source>
        <dbReference type="ARBA" id="ARBA00004370"/>
    </source>
</evidence>
<evidence type="ECO:0000256" key="3">
    <source>
        <dbReference type="ARBA" id="ARBA00022989"/>
    </source>
</evidence>
<evidence type="ECO:0000313" key="8">
    <source>
        <dbReference type="Proteomes" id="UP000494206"/>
    </source>
</evidence>
<sequence length="399" mass="45131">MSNLSTDFTIGKYVESFCEWTFPLQAILGIGGNTITLLILLSRNMRSSTNTMLAFAATCDIIYLLAMTPNQMSRWPSVVYVSCKDDNGTLRKCFSTFAYFYLENKTHVTFIINWFSAASTWLIVVVSFDRLWAIKSPFSARCNAAFRKKDMLLTLIIFIVTGAISLHMNFSFTVEHNSGGSKIISVQKPAVVHLLTVLNLVFNVLIPMFLMITLNSCLIYYLRNRRMTLIPRPPRSARNSARSDDIPTPLIAEVTSRSHVARHHSGNSSVWSRNAGKTERHVTVTVTAIVTCYIISHIPSAALYAYMYLFHLNALYGQGWMYTMVALSSSVVTFSKIANFLLFCMSSKHFRNEMKKKFCWKAKDVASLKESGNQMRTRFRSLPVNIISDSGNIVREESN</sequence>
<keyword evidence="8" id="KW-1185">Reference proteome</keyword>
<feature type="transmembrane region" description="Helical" evidence="5">
    <location>
        <begin position="20"/>
        <end position="41"/>
    </location>
</feature>
<proteinExistence type="predicted"/>
<dbReference type="PRINTS" id="PR00237">
    <property type="entry name" value="GPCRRHODOPSN"/>
</dbReference>
<feature type="transmembrane region" description="Helical" evidence="5">
    <location>
        <begin position="152"/>
        <end position="170"/>
    </location>
</feature>
<dbReference type="GO" id="GO:0008528">
    <property type="term" value="F:G protein-coupled peptide receptor activity"/>
    <property type="evidence" value="ECO:0007669"/>
    <property type="project" value="InterPro"/>
</dbReference>
<evidence type="ECO:0000256" key="4">
    <source>
        <dbReference type="ARBA" id="ARBA00023136"/>
    </source>
</evidence>
<feature type="transmembrane region" description="Helical" evidence="5">
    <location>
        <begin position="111"/>
        <end position="132"/>
    </location>
</feature>
<keyword evidence="3 5" id="KW-1133">Transmembrane helix</keyword>
<dbReference type="PANTHER" id="PTHR46895">
    <property type="entry name" value="PROTEIN CBG20548-RELATED"/>
    <property type="match status" value="1"/>
</dbReference>
<gene>
    <name evidence="7" type="ORF">CBOVIS_LOCUS2558</name>
</gene>
<accession>A0A8S1EDU9</accession>
<name>A0A8S1EDU9_9PELO</name>
<feature type="transmembrane region" description="Helical" evidence="5">
    <location>
        <begin position="53"/>
        <end position="72"/>
    </location>
</feature>
<dbReference type="SUPFAM" id="SSF81321">
    <property type="entry name" value="Family A G protein-coupled receptor-like"/>
    <property type="match status" value="1"/>
</dbReference>
<feature type="transmembrane region" description="Helical" evidence="5">
    <location>
        <begin position="319"/>
        <end position="345"/>
    </location>
</feature>
<feature type="domain" description="G-protein coupled receptors family 1 profile" evidence="6">
    <location>
        <begin position="32"/>
        <end position="343"/>
    </location>
</feature>
<dbReference type="PROSITE" id="PS50262">
    <property type="entry name" value="G_PROTEIN_RECEP_F1_2"/>
    <property type="match status" value="1"/>
</dbReference>
<dbReference type="InterPro" id="IPR019427">
    <property type="entry name" value="7TM_GPCR_serpentine_rcpt_Srw"/>
</dbReference>
<evidence type="ECO:0000313" key="7">
    <source>
        <dbReference type="EMBL" id="CAB3399434.1"/>
    </source>
</evidence>
<dbReference type="PANTHER" id="PTHR46895:SF2">
    <property type="entry name" value="G-PROTEIN COUPLED RECEPTORS FAMILY 1 PROFILE DOMAIN-CONTAINING PROTEIN"/>
    <property type="match status" value="1"/>
</dbReference>
<keyword evidence="4 5" id="KW-0472">Membrane</keyword>
<comment type="caution">
    <text evidence="7">The sequence shown here is derived from an EMBL/GenBank/DDBJ whole genome shotgun (WGS) entry which is preliminary data.</text>
</comment>
<organism evidence="7 8">
    <name type="scientific">Caenorhabditis bovis</name>
    <dbReference type="NCBI Taxonomy" id="2654633"/>
    <lineage>
        <taxon>Eukaryota</taxon>
        <taxon>Metazoa</taxon>
        <taxon>Ecdysozoa</taxon>
        <taxon>Nematoda</taxon>
        <taxon>Chromadorea</taxon>
        <taxon>Rhabditida</taxon>
        <taxon>Rhabditina</taxon>
        <taxon>Rhabditomorpha</taxon>
        <taxon>Rhabditoidea</taxon>
        <taxon>Rhabditidae</taxon>
        <taxon>Peloderinae</taxon>
        <taxon>Caenorhabditis</taxon>
    </lineage>
</organism>